<proteinExistence type="predicted"/>
<sequence>MPKLLPIVIVPDKSYIDDTGNIIPMDVILISDLVMYQKMNAILGAWGKEPMGVPGQRGIIEG</sequence>
<reference evidence="1" key="1">
    <citation type="journal article" date="2015" name="Nature">
        <title>Complex archaea that bridge the gap between prokaryotes and eukaryotes.</title>
        <authorList>
            <person name="Spang A."/>
            <person name="Saw J.H."/>
            <person name="Jorgensen S.L."/>
            <person name="Zaremba-Niedzwiedzka K."/>
            <person name="Martijn J."/>
            <person name="Lind A.E."/>
            <person name="van Eijk R."/>
            <person name="Schleper C."/>
            <person name="Guy L."/>
            <person name="Ettema T.J."/>
        </authorList>
    </citation>
    <scope>NUCLEOTIDE SEQUENCE</scope>
</reference>
<name>A0A0F9U4T5_9ZZZZ</name>
<evidence type="ECO:0000313" key="1">
    <source>
        <dbReference type="EMBL" id="KKN56271.1"/>
    </source>
</evidence>
<protein>
    <submittedName>
        <fullName evidence="1">Uncharacterized protein</fullName>
    </submittedName>
</protein>
<dbReference type="EMBL" id="LAZR01000851">
    <property type="protein sequence ID" value="KKN56271.1"/>
    <property type="molecule type" value="Genomic_DNA"/>
</dbReference>
<organism evidence="1">
    <name type="scientific">marine sediment metagenome</name>
    <dbReference type="NCBI Taxonomy" id="412755"/>
    <lineage>
        <taxon>unclassified sequences</taxon>
        <taxon>metagenomes</taxon>
        <taxon>ecological metagenomes</taxon>
    </lineage>
</organism>
<accession>A0A0F9U4T5</accession>
<dbReference type="AlphaFoldDB" id="A0A0F9U4T5"/>
<gene>
    <name evidence="1" type="ORF">LCGC14_0574160</name>
</gene>
<comment type="caution">
    <text evidence="1">The sequence shown here is derived from an EMBL/GenBank/DDBJ whole genome shotgun (WGS) entry which is preliminary data.</text>
</comment>